<organism evidence="8 9">
    <name type="scientific">Zancudomyces culisetae</name>
    <name type="common">Gut fungus</name>
    <name type="synonym">Smittium culisetae</name>
    <dbReference type="NCBI Taxonomy" id="1213189"/>
    <lineage>
        <taxon>Eukaryota</taxon>
        <taxon>Fungi</taxon>
        <taxon>Fungi incertae sedis</taxon>
        <taxon>Zoopagomycota</taxon>
        <taxon>Kickxellomycotina</taxon>
        <taxon>Harpellomycetes</taxon>
        <taxon>Harpellales</taxon>
        <taxon>Legeriomycetaceae</taxon>
        <taxon>Zancudomyces</taxon>
    </lineage>
</organism>
<evidence type="ECO:0000256" key="2">
    <source>
        <dbReference type="ARBA" id="ARBA00010371"/>
    </source>
</evidence>
<evidence type="ECO:0000313" key="8">
    <source>
        <dbReference type="EMBL" id="OMH82006.1"/>
    </source>
</evidence>
<gene>
    <name evidence="8" type="ORF">AX774_g4531</name>
</gene>
<feature type="domain" description="Alcohol dehydrogenase-like C-terminal" evidence="7">
    <location>
        <begin position="163"/>
        <end position="303"/>
    </location>
</feature>
<dbReference type="Gene3D" id="3.40.50.720">
    <property type="entry name" value="NAD(P)-binding Rossmann-like Domain"/>
    <property type="match status" value="1"/>
</dbReference>
<dbReference type="InterPro" id="IPR051034">
    <property type="entry name" value="Mito_Enoyl-ACP_Reductase"/>
</dbReference>
<dbReference type="PANTHER" id="PTHR43981">
    <property type="entry name" value="ENOYL-[ACYL-CARRIER-PROTEIN] REDUCTASE, MITOCHONDRIAL"/>
    <property type="match status" value="1"/>
</dbReference>
<dbReference type="GO" id="GO:0006631">
    <property type="term" value="P:fatty acid metabolic process"/>
    <property type="evidence" value="ECO:0007669"/>
    <property type="project" value="TreeGrafter"/>
</dbReference>
<keyword evidence="5" id="KW-0560">Oxidoreductase</keyword>
<keyword evidence="4" id="KW-0809">Transit peptide</keyword>
<dbReference type="Gene3D" id="3.90.180.10">
    <property type="entry name" value="Medium-chain alcohol dehydrogenases, catalytic domain"/>
    <property type="match status" value="1"/>
</dbReference>
<protein>
    <submittedName>
        <fullName evidence="8">Putative trans-2-enoyl-CoA reductase 1, mitochondrial</fullName>
    </submittedName>
</protein>
<keyword evidence="9" id="KW-1185">Reference proteome</keyword>
<comment type="caution">
    <text evidence="8">The sequence shown here is derived from an EMBL/GenBank/DDBJ whole genome shotgun (WGS) entry which is preliminary data.</text>
</comment>
<dbReference type="InterPro" id="IPR011032">
    <property type="entry name" value="GroES-like_sf"/>
</dbReference>
<comment type="subcellular location">
    <subcellularLocation>
        <location evidence="1">Mitochondrion</location>
    </subcellularLocation>
</comment>
<dbReference type="SUPFAM" id="SSF51735">
    <property type="entry name" value="NAD(P)-binding Rossmann-fold domains"/>
    <property type="match status" value="1"/>
</dbReference>
<accession>A0A1R1PM25</accession>
<dbReference type="GO" id="GO:0016491">
    <property type="term" value="F:oxidoreductase activity"/>
    <property type="evidence" value="ECO:0007669"/>
    <property type="project" value="UniProtKB-KW"/>
</dbReference>
<comment type="similarity">
    <text evidence="2">Belongs to the zinc-containing alcohol dehydrogenase family. Quinone oxidoreductase subfamily.</text>
</comment>
<dbReference type="InterPro" id="IPR013149">
    <property type="entry name" value="ADH-like_C"/>
</dbReference>
<evidence type="ECO:0000256" key="5">
    <source>
        <dbReference type="ARBA" id="ARBA00023002"/>
    </source>
</evidence>
<dbReference type="Pfam" id="PF00107">
    <property type="entry name" value="ADH_zinc_N"/>
    <property type="match status" value="1"/>
</dbReference>
<dbReference type="GO" id="GO:0005739">
    <property type="term" value="C:mitochondrion"/>
    <property type="evidence" value="ECO:0007669"/>
    <property type="project" value="UniProtKB-SubCell"/>
</dbReference>
<evidence type="ECO:0000256" key="4">
    <source>
        <dbReference type="ARBA" id="ARBA00022946"/>
    </source>
</evidence>
<keyword evidence="3" id="KW-0521">NADP</keyword>
<dbReference type="OrthoDB" id="7482721at2759"/>
<evidence type="ECO:0000259" key="7">
    <source>
        <dbReference type="Pfam" id="PF00107"/>
    </source>
</evidence>
<dbReference type="AlphaFoldDB" id="A0A1R1PM25"/>
<evidence type="ECO:0000256" key="1">
    <source>
        <dbReference type="ARBA" id="ARBA00004173"/>
    </source>
</evidence>
<reference evidence="9" key="1">
    <citation type="submission" date="2017-01" db="EMBL/GenBank/DDBJ databases">
        <authorList>
            <person name="Wang Y."/>
            <person name="White M."/>
            <person name="Kvist S."/>
            <person name="Moncalvo J.-M."/>
        </authorList>
    </citation>
    <scope>NUCLEOTIDE SEQUENCE [LARGE SCALE GENOMIC DNA]</scope>
    <source>
        <strain evidence="9">COL-18-3</strain>
    </source>
</reference>
<keyword evidence="6" id="KW-0496">Mitochondrion</keyword>
<dbReference type="CDD" id="cd08290">
    <property type="entry name" value="ETR"/>
    <property type="match status" value="1"/>
</dbReference>
<evidence type="ECO:0000256" key="3">
    <source>
        <dbReference type="ARBA" id="ARBA00022857"/>
    </source>
</evidence>
<dbReference type="PANTHER" id="PTHR43981:SF2">
    <property type="entry name" value="ENOYL-[ACYL-CARRIER-PROTEIN] REDUCTASE, MITOCHONDRIAL"/>
    <property type="match status" value="1"/>
</dbReference>
<evidence type="ECO:0000256" key="6">
    <source>
        <dbReference type="ARBA" id="ARBA00023128"/>
    </source>
</evidence>
<dbReference type="EMBL" id="LSSK01000762">
    <property type="protein sequence ID" value="OMH82006.1"/>
    <property type="molecule type" value="Genomic_DNA"/>
</dbReference>
<sequence>MLAAPINPSDINQVEGVYPIKKKPQEYVDADSGEKLMGYIGGNEGVAQVVKIDSAIKDEIKVGDWVAPRYPGSLGTWSEYAYADVEDLVRIRPAETNEIDNKSESSTIASAKTAKMITPEDLSTVKVNGSTAYRMLSDFMQAKKDGKQEDQYVIQNGANGSAGQYVIQIAKELGLKTINVVRDRENFEETKAQLCKLGADIVIKDSELVAGNKSPSDTYLQVLALSKKGLIKLGINCVGGGIKNKTGSIEMAKMLANKSYYVTYGAMSKLPLVIPASFLIFKDIRFVGFWVSQWYVEQPVPKWQEMWQDLGRMIAENKLKPQPMNPIAWPTVSTTANTSSSPQTENTKQSIMGILFPTSVDGTKKTTAKNYFKFY</sequence>
<evidence type="ECO:0000313" key="9">
    <source>
        <dbReference type="Proteomes" id="UP000188320"/>
    </source>
</evidence>
<name>A0A1R1PM25_ZANCU</name>
<dbReference type="SUPFAM" id="SSF50129">
    <property type="entry name" value="GroES-like"/>
    <property type="match status" value="1"/>
</dbReference>
<dbReference type="InterPro" id="IPR036291">
    <property type="entry name" value="NAD(P)-bd_dom_sf"/>
</dbReference>
<proteinExistence type="inferred from homology"/>
<dbReference type="Proteomes" id="UP000188320">
    <property type="component" value="Unassembled WGS sequence"/>
</dbReference>